<evidence type="ECO:0000313" key="1">
    <source>
        <dbReference type="EMBL" id="OSG84551.1"/>
    </source>
</evidence>
<proteinExistence type="predicted"/>
<name>A0A1X2YRR9_BIFAD</name>
<dbReference type="AlphaFoldDB" id="A0A1X2YRR9"/>
<sequence length="73" mass="8002">MEYFPNKRAVELLCEDANNERGWLSDGLYETATVDKDTGIVHVGEHGSIDLYAIVSLVEKGIKDEGGKIYGNG</sequence>
<comment type="caution">
    <text evidence="1">The sequence shown here is derived from an EMBL/GenBank/DDBJ whole genome shotgun (WGS) entry which is preliminary data.</text>
</comment>
<organism evidence="1 2">
    <name type="scientific">Bifidobacterium adolescentis</name>
    <dbReference type="NCBI Taxonomy" id="1680"/>
    <lineage>
        <taxon>Bacteria</taxon>
        <taxon>Bacillati</taxon>
        <taxon>Actinomycetota</taxon>
        <taxon>Actinomycetes</taxon>
        <taxon>Bifidobacteriales</taxon>
        <taxon>Bifidobacteriaceae</taxon>
        <taxon>Bifidobacterium</taxon>
    </lineage>
</organism>
<dbReference type="RefSeq" id="WP_085393643.1">
    <property type="nucleotide sequence ID" value="NZ_JAHOIY010000004.1"/>
</dbReference>
<reference evidence="1 2" key="1">
    <citation type="journal article" date="2016" name="Sci. Rep.">
        <title>Evaluation of genetic diversity among strains of the human gut commensal Bifidobacterium adolescentis.</title>
        <authorList>
            <person name="Duranti S."/>
            <person name="Milani C."/>
            <person name="Lugli G.A."/>
            <person name="Mancabelli L."/>
            <person name="Turroni F."/>
            <person name="Ferrario C."/>
            <person name="Mangifesta M."/>
            <person name="Viappiani A."/>
            <person name="Sanchez B."/>
            <person name="Margolles A."/>
            <person name="van Sinderen D."/>
            <person name="Ventura M."/>
        </authorList>
    </citation>
    <scope>NUCLEOTIDE SEQUENCE [LARGE SCALE GENOMIC DNA]</scope>
    <source>
        <strain evidence="1 2">487B</strain>
    </source>
</reference>
<evidence type="ECO:0000313" key="2">
    <source>
        <dbReference type="Proteomes" id="UP000193377"/>
    </source>
</evidence>
<accession>A0A1X2YRR9</accession>
<dbReference type="EMBL" id="LNKD01000009">
    <property type="protein sequence ID" value="OSG84551.1"/>
    <property type="molecule type" value="Genomic_DNA"/>
</dbReference>
<protein>
    <submittedName>
        <fullName evidence="1">Uncharacterized protein</fullName>
    </submittedName>
</protein>
<dbReference type="Proteomes" id="UP000193377">
    <property type="component" value="Unassembled WGS sequence"/>
</dbReference>
<gene>
    <name evidence="1" type="ORF">B0487_2215</name>
</gene>